<evidence type="ECO:0000313" key="5">
    <source>
        <dbReference type="Proteomes" id="UP000436088"/>
    </source>
</evidence>
<dbReference type="Gene3D" id="3.40.50.200">
    <property type="entry name" value="Peptidase S8/S53 domain"/>
    <property type="match status" value="1"/>
</dbReference>
<dbReference type="PANTHER" id="PTHR10795">
    <property type="entry name" value="PROPROTEIN CONVERTASE SUBTILISIN/KEXIN"/>
    <property type="match status" value="1"/>
</dbReference>
<evidence type="ECO:0000256" key="2">
    <source>
        <dbReference type="ARBA" id="ARBA00022729"/>
    </source>
</evidence>
<evidence type="ECO:0000256" key="1">
    <source>
        <dbReference type="ARBA" id="ARBA00011073"/>
    </source>
</evidence>
<comment type="caution">
    <text evidence="4">The sequence shown here is derived from an EMBL/GenBank/DDBJ whole genome shotgun (WGS) entry which is preliminary data.</text>
</comment>
<dbReference type="EMBL" id="VEPZ02001738">
    <property type="protein sequence ID" value="KAE8659117.1"/>
    <property type="molecule type" value="Genomic_DNA"/>
</dbReference>
<dbReference type="InterPro" id="IPR045051">
    <property type="entry name" value="SBT"/>
</dbReference>
<dbReference type="GO" id="GO:0006508">
    <property type="term" value="P:proteolysis"/>
    <property type="evidence" value="ECO:0007669"/>
    <property type="project" value="InterPro"/>
</dbReference>
<evidence type="ECO:0000256" key="3">
    <source>
        <dbReference type="SAM" id="MobiDB-lite"/>
    </source>
</evidence>
<protein>
    <recommendedName>
        <fullName evidence="6">Reverse transcriptase Ty1/copia-type domain-containing protein</fullName>
    </recommendedName>
</protein>
<evidence type="ECO:0008006" key="6">
    <source>
        <dbReference type="Google" id="ProtNLM"/>
    </source>
</evidence>
<dbReference type="Proteomes" id="UP000436088">
    <property type="component" value="Unassembled WGS sequence"/>
</dbReference>
<name>A0A6A2XS26_HIBSY</name>
<proteinExistence type="inferred from homology"/>
<reference evidence="4" key="1">
    <citation type="submission" date="2019-09" db="EMBL/GenBank/DDBJ databases">
        <title>Draft genome information of white flower Hibiscus syriacus.</title>
        <authorList>
            <person name="Kim Y.-M."/>
        </authorList>
    </citation>
    <scope>NUCLEOTIDE SEQUENCE [LARGE SCALE GENOMIC DNA]</scope>
    <source>
        <strain evidence="4">YM2019G1</strain>
    </source>
</reference>
<organism evidence="4 5">
    <name type="scientific">Hibiscus syriacus</name>
    <name type="common">Rose of Sharon</name>
    <dbReference type="NCBI Taxonomy" id="106335"/>
    <lineage>
        <taxon>Eukaryota</taxon>
        <taxon>Viridiplantae</taxon>
        <taxon>Streptophyta</taxon>
        <taxon>Embryophyta</taxon>
        <taxon>Tracheophyta</taxon>
        <taxon>Spermatophyta</taxon>
        <taxon>Magnoliopsida</taxon>
        <taxon>eudicotyledons</taxon>
        <taxon>Gunneridae</taxon>
        <taxon>Pentapetalae</taxon>
        <taxon>rosids</taxon>
        <taxon>malvids</taxon>
        <taxon>Malvales</taxon>
        <taxon>Malvaceae</taxon>
        <taxon>Malvoideae</taxon>
        <taxon>Hibiscus</taxon>
    </lineage>
</organism>
<keyword evidence="5" id="KW-1185">Reference proteome</keyword>
<accession>A0A6A2XS26</accession>
<dbReference type="GO" id="GO:0004252">
    <property type="term" value="F:serine-type endopeptidase activity"/>
    <property type="evidence" value="ECO:0007669"/>
    <property type="project" value="InterPro"/>
</dbReference>
<sequence length="668" mass="75894">MDCRALNPTGFWLHVRYVDFSKVLFIDVSFNLVRPAEVLLLCIIYLKIGVPIPMSVKCKVKLGFSFYPLFEACKSVIVHMDKSFMPKVFIIITVAHGFSAVQSADKLEKLKMSPRFLSAYPDRNVTSESFRDDGMSPVPSKSKGKCEEGQEFNSSMCNSKLIGHKYFNKGVWIKLFMWVDVISISMGFDGVPFYEDPIAIASFAAMEKVAILLYPISVFRNTAGTIDRSFVGIVSLGEGKSSLMDLFPANNLIIKNKSNVEGCKPRKIILAEAINTACYLVNRAPSTAIEMKTPMEMWTGKPTDYSNLHIFGSIVYVMYNSQEFQMWIQNPGNANSWGPNKEAQLAREFEMKDLGSANKILGMQIHRDRNNRKIWLSQKNYLKKILSRFNMQDYQTLHKQGVLVGTWRIQAKSIGIHQLWLSTTEAEYVAATQASKEAIRLKMLLEELGHNQEDVSNMMVQVAILLYPIAVFRNTAGTIDRSFVGIMSLGEWKTITGWTLFPATALVQTFIRGRSIVDNTLLAQEMSRIMENLKLVTGFQTGTLPVRYLGIPLVTRKLTEKDCQVLIDNIKRKLHLWFGRNISYAGRLKHKNGLFNVSNYWCRQLVLPASVLRRLIKFAPDFSGKEQKILQQERNQRVFLGRHRTVEGLLKDVKEVVGIRLRGTNIKT</sequence>
<keyword evidence="2" id="KW-0732">Signal</keyword>
<dbReference type="InterPro" id="IPR036852">
    <property type="entry name" value="Peptidase_S8/S53_dom_sf"/>
</dbReference>
<dbReference type="AlphaFoldDB" id="A0A6A2XS26"/>
<comment type="similarity">
    <text evidence="1">Belongs to the peptidase S8 family.</text>
</comment>
<feature type="region of interest" description="Disordered" evidence="3">
    <location>
        <begin position="127"/>
        <end position="147"/>
    </location>
</feature>
<evidence type="ECO:0000313" key="4">
    <source>
        <dbReference type="EMBL" id="KAE8659117.1"/>
    </source>
</evidence>
<gene>
    <name evidence="4" type="ORF">F3Y22_tig00116964pilonHSYRG00115</name>
</gene>